<dbReference type="InterPro" id="IPR029993">
    <property type="entry name" value="GAUT"/>
</dbReference>
<evidence type="ECO:0000313" key="7">
    <source>
        <dbReference type="Proteomes" id="UP001630127"/>
    </source>
</evidence>
<dbReference type="PANTHER" id="PTHR32116:SF27">
    <property type="entry name" value="GALACTURONOSYLTRANSFERASE 13-RELATED"/>
    <property type="match status" value="1"/>
</dbReference>
<proteinExistence type="inferred from homology"/>
<dbReference type="Gene3D" id="3.90.550.10">
    <property type="entry name" value="Spore Coat Polysaccharide Biosynthesis Protein SpsA, Chain A"/>
    <property type="match status" value="1"/>
</dbReference>
<evidence type="ECO:0000256" key="1">
    <source>
        <dbReference type="ARBA" id="ARBA00004877"/>
    </source>
</evidence>
<dbReference type="GO" id="GO:0071555">
    <property type="term" value="P:cell wall organization"/>
    <property type="evidence" value="ECO:0007669"/>
    <property type="project" value="UniProtKB-KW"/>
</dbReference>
<keyword evidence="4" id="KW-0808">Transferase</keyword>
<keyword evidence="5" id="KW-0961">Cell wall biogenesis/degradation</keyword>
<evidence type="ECO:0000256" key="2">
    <source>
        <dbReference type="ARBA" id="ARBA00006351"/>
    </source>
</evidence>
<comment type="pathway">
    <text evidence="1 5">Glycan metabolism; pectin biosynthesis.</text>
</comment>
<dbReference type="Proteomes" id="UP001630127">
    <property type="component" value="Unassembled WGS sequence"/>
</dbReference>
<evidence type="ECO:0000256" key="5">
    <source>
        <dbReference type="RuleBase" id="RU362027"/>
    </source>
</evidence>
<evidence type="ECO:0000256" key="4">
    <source>
        <dbReference type="ARBA" id="ARBA00022679"/>
    </source>
</evidence>
<keyword evidence="7" id="KW-1185">Reference proteome</keyword>
<protein>
    <recommendedName>
        <fullName evidence="5">Hexosyltransferase</fullName>
        <ecNumber evidence="5">2.4.1.-</ecNumber>
    </recommendedName>
</protein>
<comment type="subcellular location">
    <subcellularLocation>
        <location evidence="5">Golgi apparatus membrane</location>
        <topology evidence="5">Single-pass type II membrane protein</topology>
    </subcellularLocation>
</comment>
<evidence type="ECO:0000313" key="6">
    <source>
        <dbReference type="EMBL" id="KAL3525869.1"/>
    </source>
</evidence>
<keyword evidence="5" id="KW-0812">Transmembrane</keyword>
<dbReference type="GO" id="GO:0016757">
    <property type="term" value="F:glycosyltransferase activity"/>
    <property type="evidence" value="ECO:0007669"/>
    <property type="project" value="UniProtKB-KW"/>
</dbReference>
<dbReference type="InterPro" id="IPR002495">
    <property type="entry name" value="Glyco_trans_8"/>
</dbReference>
<dbReference type="AlphaFoldDB" id="A0ABD3A2A9"/>
<sequence length="544" mass="61505">MQLHFSPSMRSITISSSGNGTGNGGFGGGGGGGDLMKIKLAARHFSYRTLFHTILILAFLLPFVFILTALVTLEGVNKCSTIDCLGRRLGPKVFGRADDSGRLVKEFVKVLNQVNTEEVSDSLKLPDSFHQLVSETKNNKYTAKEFALILKGMMEKLEKEIKAAKFAELTNKHFAASSIPKGIHCLSLRLTDEYSSNAHARKQLPSPELLPLLSDNSYHHFVVSTDNILAAAVVVNSTVRSSLKPEKNVFHVITDKKTYAGMHSWFALNPVSPAIIEVKGVHQFDWLTRENVPVLEAVENHNVIRKYYHGNHVAGANLSDTTPRTFASKLQARSPKYISLLNHLRIYLPELFPNLDKVVFLDDDVVVQHDLSPLWDIDLHGKVNGAVETCKGEDEWVMSKRFRNYFNFSHPLIAKNLNPDECAWAYGMNIFDLRMWRQTSIKETYHAWLKENLKSNLSLWKLGTLPPALIAFKGHVYPIDPFWHMLGLGYQNKTNIDSVKKAAVIHYNGQSKPWLEIGFEHLRPFWTKHVNYSNDFVRNCHILE</sequence>
<keyword evidence="5" id="KW-1133">Transmembrane helix</keyword>
<gene>
    <name evidence="6" type="ORF">ACH5RR_014241</name>
</gene>
<dbReference type="SUPFAM" id="SSF53448">
    <property type="entry name" value="Nucleotide-diphospho-sugar transferases"/>
    <property type="match status" value="1"/>
</dbReference>
<dbReference type="EC" id="2.4.1.-" evidence="5"/>
<comment type="caution">
    <text evidence="6">The sequence shown here is derived from an EMBL/GenBank/DDBJ whole genome shotgun (WGS) entry which is preliminary data.</text>
</comment>
<accession>A0ABD3A2A9</accession>
<dbReference type="EMBL" id="JBJUIK010000006">
    <property type="protein sequence ID" value="KAL3525869.1"/>
    <property type="molecule type" value="Genomic_DNA"/>
</dbReference>
<reference evidence="6 7" key="1">
    <citation type="submission" date="2024-11" db="EMBL/GenBank/DDBJ databases">
        <title>A near-complete genome assembly of Cinchona calisaya.</title>
        <authorList>
            <person name="Lian D.C."/>
            <person name="Zhao X.W."/>
            <person name="Wei L."/>
        </authorList>
    </citation>
    <scope>NUCLEOTIDE SEQUENCE [LARGE SCALE GENOMIC DNA]</scope>
    <source>
        <tissue evidence="6">Nenye</tissue>
    </source>
</reference>
<organism evidence="6 7">
    <name type="scientific">Cinchona calisaya</name>
    <dbReference type="NCBI Taxonomy" id="153742"/>
    <lineage>
        <taxon>Eukaryota</taxon>
        <taxon>Viridiplantae</taxon>
        <taxon>Streptophyta</taxon>
        <taxon>Embryophyta</taxon>
        <taxon>Tracheophyta</taxon>
        <taxon>Spermatophyta</taxon>
        <taxon>Magnoliopsida</taxon>
        <taxon>eudicotyledons</taxon>
        <taxon>Gunneridae</taxon>
        <taxon>Pentapetalae</taxon>
        <taxon>asterids</taxon>
        <taxon>lamiids</taxon>
        <taxon>Gentianales</taxon>
        <taxon>Rubiaceae</taxon>
        <taxon>Cinchonoideae</taxon>
        <taxon>Cinchoneae</taxon>
        <taxon>Cinchona</taxon>
    </lineage>
</organism>
<dbReference type="PANTHER" id="PTHR32116">
    <property type="entry name" value="GALACTURONOSYLTRANSFERASE 4-RELATED"/>
    <property type="match status" value="1"/>
</dbReference>
<evidence type="ECO:0000256" key="3">
    <source>
        <dbReference type="ARBA" id="ARBA00022676"/>
    </source>
</evidence>
<keyword evidence="3 5" id="KW-0328">Glycosyltransferase</keyword>
<name>A0ABD3A2A9_9GENT</name>
<dbReference type="InterPro" id="IPR029044">
    <property type="entry name" value="Nucleotide-diphossugar_trans"/>
</dbReference>
<keyword evidence="5" id="KW-0472">Membrane</keyword>
<dbReference type="GO" id="GO:0000139">
    <property type="term" value="C:Golgi membrane"/>
    <property type="evidence" value="ECO:0007669"/>
    <property type="project" value="UniProtKB-SubCell"/>
</dbReference>
<dbReference type="Pfam" id="PF01501">
    <property type="entry name" value="Glyco_transf_8"/>
    <property type="match status" value="1"/>
</dbReference>
<feature type="transmembrane region" description="Helical" evidence="5">
    <location>
        <begin position="49"/>
        <end position="73"/>
    </location>
</feature>
<comment type="similarity">
    <text evidence="2 5">Belongs to the glycosyltransferase 8 family.</text>
</comment>
<keyword evidence="5" id="KW-0333">Golgi apparatus</keyword>